<dbReference type="GO" id="GO:0016671">
    <property type="term" value="F:oxidoreductase activity, acting on a sulfur group of donors, disulfide as acceptor"/>
    <property type="evidence" value="ECO:0007669"/>
    <property type="project" value="InterPro"/>
</dbReference>
<dbReference type="InParanoid" id="B4NB96"/>
<dbReference type="PhylomeDB" id="B4NB96"/>
<dbReference type="Pfam" id="PF03227">
    <property type="entry name" value="GILT"/>
    <property type="match status" value="1"/>
</dbReference>
<sequence length="217" mass="24864">MFRFLKTLSFLLIGLSFCLTKSEKILRVKRQANKLHITLLYESLCPDSRNFMDQLGPVYEELHQFLDIDLVPFGKSESRVDPNSNEITFRCQHGPPECQGNRLQSCVLNSTKNQAAQVKFVICQMLALDYSSVDQCAREANILTDVDNCVNSETGTKLQLQAELVTKLYQPTFIPTIVYNGVFNRQLQEHSLRNFRATVCYMLRQQNLLSPDESVCQ</sequence>
<keyword evidence="5" id="KW-1185">Reference proteome</keyword>
<evidence type="ECO:0000256" key="1">
    <source>
        <dbReference type="ARBA" id="ARBA00005679"/>
    </source>
</evidence>
<accession>B4NB96</accession>
<keyword evidence="2" id="KW-0325">Glycoprotein</keyword>
<name>B4NB96_DROWI</name>
<feature type="signal peptide" evidence="3">
    <location>
        <begin position="1"/>
        <end position="22"/>
    </location>
</feature>
<feature type="chain" id="PRO_5002819630" description="Gamma-interferon-inducible lysosomal thiol reductase" evidence="3">
    <location>
        <begin position="23"/>
        <end position="217"/>
    </location>
</feature>
<dbReference type="HOGENOM" id="CLU_066886_2_1_1"/>
<dbReference type="SMR" id="B4NB96"/>
<dbReference type="KEGG" id="dwi:6647189"/>
<comment type="similarity">
    <text evidence="1">Belongs to the GILT family.</text>
</comment>
<dbReference type="OrthoDB" id="958254at2759"/>
<dbReference type="EMBL" id="CH964232">
    <property type="protein sequence ID" value="EDW81060.1"/>
    <property type="molecule type" value="Genomic_DNA"/>
</dbReference>
<dbReference type="Proteomes" id="UP000007798">
    <property type="component" value="Unassembled WGS sequence"/>
</dbReference>
<proteinExistence type="inferred from homology"/>
<dbReference type="eggNOG" id="KOG3160">
    <property type="taxonomic scope" value="Eukaryota"/>
</dbReference>
<dbReference type="PANTHER" id="PTHR13234">
    <property type="entry name" value="GAMMA-INTERFERON INDUCIBLE LYSOSOMAL THIOL REDUCTASE GILT"/>
    <property type="match status" value="1"/>
</dbReference>
<organism evidence="4 5">
    <name type="scientific">Drosophila willistoni</name>
    <name type="common">Fruit fly</name>
    <dbReference type="NCBI Taxonomy" id="7260"/>
    <lineage>
        <taxon>Eukaryota</taxon>
        <taxon>Metazoa</taxon>
        <taxon>Ecdysozoa</taxon>
        <taxon>Arthropoda</taxon>
        <taxon>Hexapoda</taxon>
        <taxon>Insecta</taxon>
        <taxon>Pterygota</taxon>
        <taxon>Neoptera</taxon>
        <taxon>Endopterygota</taxon>
        <taxon>Diptera</taxon>
        <taxon>Brachycera</taxon>
        <taxon>Muscomorpha</taxon>
        <taxon>Ephydroidea</taxon>
        <taxon>Drosophilidae</taxon>
        <taxon>Drosophila</taxon>
        <taxon>Sophophora</taxon>
    </lineage>
</organism>
<gene>
    <name evidence="4" type="primary">Dwil\GK11854</name>
    <name evidence="4" type="ORF">Dwil_GK11854</name>
</gene>
<reference evidence="4 5" key="1">
    <citation type="journal article" date="2007" name="Nature">
        <title>Evolution of genes and genomes on the Drosophila phylogeny.</title>
        <authorList>
            <consortium name="Drosophila 12 Genomes Consortium"/>
            <person name="Clark A.G."/>
            <person name="Eisen M.B."/>
            <person name="Smith D.R."/>
            <person name="Bergman C.M."/>
            <person name="Oliver B."/>
            <person name="Markow T.A."/>
            <person name="Kaufman T.C."/>
            <person name="Kellis M."/>
            <person name="Gelbart W."/>
            <person name="Iyer V.N."/>
            <person name="Pollard D.A."/>
            <person name="Sackton T.B."/>
            <person name="Larracuente A.M."/>
            <person name="Singh N.D."/>
            <person name="Abad J.P."/>
            <person name="Abt D.N."/>
            <person name="Adryan B."/>
            <person name="Aguade M."/>
            <person name="Akashi H."/>
            <person name="Anderson W.W."/>
            <person name="Aquadro C.F."/>
            <person name="Ardell D.H."/>
            <person name="Arguello R."/>
            <person name="Artieri C.G."/>
            <person name="Barbash D.A."/>
            <person name="Barker D."/>
            <person name="Barsanti P."/>
            <person name="Batterham P."/>
            <person name="Batzoglou S."/>
            <person name="Begun D."/>
            <person name="Bhutkar A."/>
            <person name="Blanco E."/>
            <person name="Bosak S.A."/>
            <person name="Bradley R.K."/>
            <person name="Brand A.D."/>
            <person name="Brent M.R."/>
            <person name="Brooks A.N."/>
            <person name="Brown R.H."/>
            <person name="Butlin R.K."/>
            <person name="Caggese C."/>
            <person name="Calvi B.R."/>
            <person name="Bernardo de Carvalho A."/>
            <person name="Caspi A."/>
            <person name="Castrezana S."/>
            <person name="Celniker S.E."/>
            <person name="Chang J.L."/>
            <person name="Chapple C."/>
            <person name="Chatterji S."/>
            <person name="Chinwalla A."/>
            <person name="Civetta A."/>
            <person name="Clifton S.W."/>
            <person name="Comeron J.M."/>
            <person name="Costello J.C."/>
            <person name="Coyne J.A."/>
            <person name="Daub J."/>
            <person name="David R.G."/>
            <person name="Delcher A.L."/>
            <person name="Delehaunty K."/>
            <person name="Do C.B."/>
            <person name="Ebling H."/>
            <person name="Edwards K."/>
            <person name="Eickbush T."/>
            <person name="Evans J.D."/>
            <person name="Filipski A."/>
            <person name="Findeiss S."/>
            <person name="Freyhult E."/>
            <person name="Fulton L."/>
            <person name="Fulton R."/>
            <person name="Garcia A.C."/>
            <person name="Gardiner A."/>
            <person name="Garfield D.A."/>
            <person name="Garvin B.E."/>
            <person name="Gibson G."/>
            <person name="Gilbert D."/>
            <person name="Gnerre S."/>
            <person name="Godfrey J."/>
            <person name="Good R."/>
            <person name="Gotea V."/>
            <person name="Gravely B."/>
            <person name="Greenberg A.J."/>
            <person name="Griffiths-Jones S."/>
            <person name="Gross S."/>
            <person name="Guigo R."/>
            <person name="Gustafson E.A."/>
            <person name="Haerty W."/>
            <person name="Hahn M.W."/>
            <person name="Halligan D.L."/>
            <person name="Halpern A.L."/>
            <person name="Halter G.M."/>
            <person name="Han M.V."/>
            <person name="Heger A."/>
            <person name="Hillier L."/>
            <person name="Hinrichs A.S."/>
            <person name="Holmes I."/>
            <person name="Hoskins R.A."/>
            <person name="Hubisz M.J."/>
            <person name="Hultmark D."/>
            <person name="Huntley M.A."/>
            <person name="Jaffe D.B."/>
            <person name="Jagadeeshan S."/>
            <person name="Jeck W.R."/>
            <person name="Johnson J."/>
            <person name="Jones C.D."/>
            <person name="Jordan W.C."/>
            <person name="Karpen G.H."/>
            <person name="Kataoka E."/>
            <person name="Keightley P.D."/>
            <person name="Kheradpour P."/>
            <person name="Kirkness E.F."/>
            <person name="Koerich L.B."/>
            <person name="Kristiansen K."/>
            <person name="Kudrna D."/>
            <person name="Kulathinal R.J."/>
            <person name="Kumar S."/>
            <person name="Kwok R."/>
            <person name="Lander E."/>
            <person name="Langley C.H."/>
            <person name="Lapoint R."/>
            <person name="Lazzaro B.P."/>
            <person name="Lee S.J."/>
            <person name="Levesque L."/>
            <person name="Li R."/>
            <person name="Lin C.F."/>
            <person name="Lin M.F."/>
            <person name="Lindblad-Toh K."/>
            <person name="Llopart A."/>
            <person name="Long M."/>
            <person name="Low L."/>
            <person name="Lozovsky E."/>
            <person name="Lu J."/>
            <person name="Luo M."/>
            <person name="Machado C.A."/>
            <person name="Makalowski W."/>
            <person name="Marzo M."/>
            <person name="Matsuda M."/>
            <person name="Matzkin L."/>
            <person name="McAllister B."/>
            <person name="McBride C.S."/>
            <person name="McKernan B."/>
            <person name="McKernan K."/>
            <person name="Mendez-Lago M."/>
            <person name="Minx P."/>
            <person name="Mollenhauer M.U."/>
            <person name="Montooth K."/>
            <person name="Mount S.M."/>
            <person name="Mu X."/>
            <person name="Myers E."/>
            <person name="Negre B."/>
            <person name="Newfeld S."/>
            <person name="Nielsen R."/>
            <person name="Noor M.A."/>
            <person name="O'Grady P."/>
            <person name="Pachter L."/>
            <person name="Papaceit M."/>
            <person name="Parisi M.J."/>
            <person name="Parisi M."/>
            <person name="Parts L."/>
            <person name="Pedersen J.S."/>
            <person name="Pesole G."/>
            <person name="Phillippy A.M."/>
            <person name="Ponting C.P."/>
            <person name="Pop M."/>
            <person name="Porcelli D."/>
            <person name="Powell J.R."/>
            <person name="Prohaska S."/>
            <person name="Pruitt K."/>
            <person name="Puig M."/>
            <person name="Quesneville H."/>
            <person name="Ram K.R."/>
            <person name="Rand D."/>
            <person name="Rasmussen M.D."/>
            <person name="Reed L.K."/>
            <person name="Reenan R."/>
            <person name="Reily A."/>
            <person name="Remington K.A."/>
            <person name="Rieger T.T."/>
            <person name="Ritchie M.G."/>
            <person name="Robin C."/>
            <person name="Rogers Y.H."/>
            <person name="Rohde C."/>
            <person name="Rozas J."/>
            <person name="Rubenfield M.J."/>
            <person name="Ruiz A."/>
            <person name="Russo S."/>
            <person name="Salzberg S.L."/>
            <person name="Sanchez-Gracia A."/>
            <person name="Saranga D.J."/>
            <person name="Sato H."/>
            <person name="Schaeffer S.W."/>
            <person name="Schatz M.C."/>
            <person name="Schlenke T."/>
            <person name="Schwartz R."/>
            <person name="Segarra C."/>
            <person name="Singh R.S."/>
            <person name="Sirot L."/>
            <person name="Sirota M."/>
            <person name="Sisneros N.B."/>
            <person name="Smith C.D."/>
            <person name="Smith T.F."/>
            <person name="Spieth J."/>
            <person name="Stage D.E."/>
            <person name="Stark A."/>
            <person name="Stephan W."/>
            <person name="Strausberg R.L."/>
            <person name="Strempel S."/>
            <person name="Sturgill D."/>
            <person name="Sutton G."/>
            <person name="Sutton G.G."/>
            <person name="Tao W."/>
            <person name="Teichmann S."/>
            <person name="Tobari Y.N."/>
            <person name="Tomimura Y."/>
            <person name="Tsolas J.M."/>
            <person name="Valente V.L."/>
            <person name="Venter E."/>
            <person name="Venter J.C."/>
            <person name="Vicario S."/>
            <person name="Vieira F.G."/>
            <person name="Vilella A.J."/>
            <person name="Villasante A."/>
            <person name="Walenz B."/>
            <person name="Wang J."/>
            <person name="Wasserman M."/>
            <person name="Watts T."/>
            <person name="Wilson D."/>
            <person name="Wilson R.K."/>
            <person name="Wing R.A."/>
            <person name="Wolfner M.F."/>
            <person name="Wong A."/>
            <person name="Wong G.K."/>
            <person name="Wu C.I."/>
            <person name="Wu G."/>
            <person name="Yamamoto D."/>
            <person name="Yang H.P."/>
            <person name="Yang S.P."/>
            <person name="Yorke J.A."/>
            <person name="Yoshida K."/>
            <person name="Zdobnov E."/>
            <person name="Zhang P."/>
            <person name="Zhang Y."/>
            <person name="Zimin A.V."/>
            <person name="Baldwin J."/>
            <person name="Abdouelleil A."/>
            <person name="Abdulkadir J."/>
            <person name="Abebe A."/>
            <person name="Abera B."/>
            <person name="Abreu J."/>
            <person name="Acer S.C."/>
            <person name="Aftuck L."/>
            <person name="Alexander A."/>
            <person name="An P."/>
            <person name="Anderson E."/>
            <person name="Anderson S."/>
            <person name="Arachi H."/>
            <person name="Azer M."/>
            <person name="Bachantsang P."/>
            <person name="Barry A."/>
            <person name="Bayul T."/>
            <person name="Berlin A."/>
            <person name="Bessette D."/>
            <person name="Bloom T."/>
            <person name="Blye J."/>
            <person name="Boguslavskiy L."/>
            <person name="Bonnet C."/>
            <person name="Boukhgalter B."/>
            <person name="Bourzgui I."/>
            <person name="Brown A."/>
            <person name="Cahill P."/>
            <person name="Channer S."/>
            <person name="Cheshatsang Y."/>
            <person name="Chuda L."/>
            <person name="Citroen M."/>
            <person name="Collymore A."/>
            <person name="Cooke P."/>
            <person name="Costello M."/>
            <person name="D'Aco K."/>
            <person name="Daza R."/>
            <person name="De Haan G."/>
            <person name="DeGray S."/>
            <person name="DeMaso C."/>
            <person name="Dhargay N."/>
            <person name="Dooley K."/>
            <person name="Dooley E."/>
            <person name="Doricent M."/>
            <person name="Dorje P."/>
            <person name="Dorjee K."/>
            <person name="Dupes A."/>
            <person name="Elong R."/>
            <person name="Falk J."/>
            <person name="Farina A."/>
            <person name="Faro S."/>
            <person name="Ferguson D."/>
            <person name="Fisher S."/>
            <person name="Foley C.D."/>
            <person name="Franke A."/>
            <person name="Friedrich D."/>
            <person name="Gadbois L."/>
            <person name="Gearin G."/>
            <person name="Gearin C.R."/>
            <person name="Giannoukos G."/>
            <person name="Goode T."/>
            <person name="Graham J."/>
            <person name="Grandbois E."/>
            <person name="Grewal S."/>
            <person name="Gyaltsen K."/>
            <person name="Hafez N."/>
            <person name="Hagos B."/>
            <person name="Hall J."/>
            <person name="Henson C."/>
            <person name="Hollinger A."/>
            <person name="Honan T."/>
            <person name="Huard M.D."/>
            <person name="Hughes L."/>
            <person name="Hurhula B."/>
            <person name="Husby M.E."/>
            <person name="Kamat A."/>
            <person name="Kanga B."/>
            <person name="Kashin S."/>
            <person name="Khazanovich D."/>
            <person name="Kisner P."/>
            <person name="Lance K."/>
            <person name="Lara M."/>
            <person name="Lee W."/>
            <person name="Lennon N."/>
            <person name="Letendre F."/>
            <person name="LeVine R."/>
            <person name="Lipovsky A."/>
            <person name="Liu X."/>
            <person name="Liu J."/>
            <person name="Liu S."/>
            <person name="Lokyitsang T."/>
            <person name="Lokyitsang Y."/>
            <person name="Lubonja R."/>
            <person name="Lui A."/>
            <person name="MacDonald P."/>
            <person name="Magnisalis V."/>
            <person name="Maru K."/>
            <person name="Matthews C."/>
            <person name="McCusker W."/>
            <person name="McDonough S."/>
            <person name="Mehta T."/>
            <person name="Meldrim J."/>
            <person name="Meneus L."/>
            <person name="Mihai O."/>
            <person name="Mihalev A."/>
            <person name="Mihova T."/>
            <person name="Mittelman R."/>
            <person name="Mlenga V."/>
            <person name="Montmayeur A."/>
            <person name="Mulrain L."/>
            <person name="Navidi A."/>
            <person name="Naylor J."/>
            <person name="Negash T."/>
            <person name="Nguyen T."/>
            <person name="Nguyen N."/>
            <person name="Nicol R."/>
            <person name="Norbu C."/>
            <person name="Norbu N."/>
            <person name="Novod N."/>
            <person name="O'Neill B."/>
            <person name="Osman S."/>
            <person name="Markiewicz E."/>
            <person name="Oyono O.L."/>
            <person name="Patti C."/>
            <person name="Phunkhang P."/>
            <person name="Pierre F."/>
            <person name="Priest M."/>
            <person name="Raghuraman S."/>
            <person name="Rege F."/>
            <person name="Reyes R."/>
            <person name="Rise C."/>
            <person name="Rogov P."/>
            <person name="Ross K."/>
            <person name="Ryan E."/>
            <person name="Settipalli S."/>
            <person name="Shea T."/>
            <person name="Sherpa N."/>
            <person name="Shi L."/>
            <person name="Shih D."/>
            <person name="Sparrow T."/>
            <person name="Spaulding J."/>
            <person name="Stalker J."/>
            <person name="Stange-Thomann N."/>
            <person name="Stavropoulos S."/>
            <person name="Stone C."/>
            <person name="Strader C."/>
            <person name="Tesfaye S."/>
            <person name="Thomson T."/>
            <person name="Thoulutsang Y."/>
            <person name="Thoulutsang D."/>
            <person name="Topham K."/>
            <person name="Topping I."/>
            <person name="Tsamla T."/>
            <person name="Vassiliev H."/>
            <person name="Vo A."/>
            <person name="Wangchuk T."/>
            <person name="Wangdi T."/>
            <person name="Weiand M."/>
            <person name="Wilkinson J."/>
            <person name="Wilson A."/>
            <person name="Yadav S."/>
            <person name="Young G."/>
            <person name="Yu Q."/>
            <person name="Zembek L."/>
            <person name="Zhong D."/>
            <person name="Zimmer A."/>
            <person name="Zwirko Z."/>
            <person name="Jaffe D.B."/>
            <person name="Alvarez P."/>
            <person name="Brockman W."/>
            <person name="Butler J."/>
            <person name="Chin C."/>
            <person name="Gnerre S."/>
            <person name="Grabherr M."/>
            <person name="Kleber M."/>
            <person name="Mauceli E."/>
            <person name="MacCallum I."/>
        </authorList>
    </citation>
    <scope>NUCLEOTIDE SEQUENCE [LARGE SCALE GENOMIC DNA]</scope>
    <source>
        <strain evidence="5">Tucson 14030-0811.24</strain>
    </source>
</reference>
<protein>
    <recommendedName>
        <fullName evidence="6">Gamma-interferon-inducible lysosomal thiol reductase</fullName>
    </recommendedName>
</protein>
<evidence type="ECO:0000256" key="3">
    <source>
        <dbReference type="SAM" id="SignalP"/>
    </source>
</evidence>
<dbReference type="InterPro" id="IPR004911">
    <property type="entry name" value="Interferon-induced_GILT"/>
</dbReference>
<dbReference type="OMA" id="FRATVCY"/>
<evidence type="ECO:0000313" key="5">
    <source>
        <dbReference type="Proteomes" id="UP000007798"/>
    </source>
</evidence>
<dbReference type="AlphaFoldDB" id="B4NB96"/>
<evidence type="ECO:0000256" key="2">
    <source>
        <dbReference type="ARBA" id="ARBA00023180"/>
    </source>
</evidence>
<dbReference type="PANTHER" id="PTHR13234:SF68">
    <property type="entry name" value="GH19763P"/>
    <property type="match status" value="1"/>
</dbReference>
<evidence type="ECO:0000313" key="4">
    <source>
        <dbReference type="EMBL" id="EDW81060.1"/>
    </source>
</evidence>
<evidence type="ECO:0008006" key="6">
    <source>
        <dbReference type="Google" id="ProtNLM"/>
    </source>
</evidence>
<keyword evidence="3" id="KW-0732">Signal</keyword>